<dbReference type="Pfam" id="PF14763">
    <property type="entry name" value="HPS3_C"/>
    <property type="match status" value="1"/>
</dbReference>
<dbReference type="InterPro" id="IPR017216">
    <property type="entry name" value="HPS3"/>
</dbReference>
<gene>
    <name evidence="4" type="ORF">N332_02751</name>
</gene>
<dbReference type="PANTHER" id="PTHR28633">
    <property type="entry name" value="HERMANSKY-PUDLAK SYNDROME 3 PROTEIN"/>
    <property type="match status" value="1"/>
</dbReference>
<feature type="region of interest" description="Disordered" evidence="1">
    <location>
        <begin position="415"/>
        <end position="437"/>
    </location>
</feature>
<dbReference type="InterPro" id="IPR029437">
    <property type="entry name" value="HPS3_N"/>
</dbReference>
<dbReference type="PANTHER" id="PTHR28633:SF1">
    <property type="entry name" value="BLOC-2 COMPLEX MEMBER HPS3"/>
    <property type="match status" value="1"/>
</dbReference>
<keyword evidence="5" id="KW-1185">Reference proteome</keyword>
<dbReference type="Pfam" id="PF14761">
    <property type="entry name" value="HPS3_N"/>
    <property type="match status" value="1"/>
</dbReference>
<evidence type="ECO:0000259" key="2">
    <source>
        <dbReference type="Pfam" id="PF14761"/>
    </source>
</evidence>
<dbReference type="EMBL" id="KK807536">
    <property type="protein sequence ID" value="KFQ33147.1"/>
    <property type="molecule type" value="Genomic_DNA"/>
</dbReference>
<proteinExistence type="predicted"/>
<protein>
    <submittedName>
        <fullName evidence="4">Hermansky-Pudlak syndrome 3 protein</fullName>
    </submittedName>
</protein>
<feature type="compositionally biased region" description="Basic and acidic residues" evidence="1">
    <location>
        <begin position="425"/>
        <end position="436"/>
    </location>
</feature>
<evidence type="ECO:0000313" key="5">
    <source>
        <dbReference type="Proteomes" id="UP000053369"/>
    </source>
</evidence>
<evidence type="ECO:0000313" key="4">
    <source>
        <dbReference type="EMBL" id="KFQ33147.1"/>
    </source>
</evidence>
<name>A0A091RXM1_9AVES</name>
<accession>A0A091RXM1</accession>
<feature type="non-terminal residue" evidence="4">
    <location>
        <position position="1"/>
    </location>
</feature>
<dbReference type="GO" id="GO:0005737">
    <property type="term" value="C:cytoplasm"/>
    <property type="evidence" value="ECO:0007669"/>
    <property type="project" value="TreeGrafter"/>
</dbReference>
<feature type="domain" description="BLOC-2 complex member HPS3 N-terminal" evidence="2">
    <location>
        <begin position="2"/>
        <end position="434"/>
    </location>
</feature>
<feature type="non-terminal residue" evidence="4">
    <location>
        <position position="957"/>
    </location>
</feature>
<reference evidence="4 5" key="1">
    <citation type="submission" date="2014-04" db="EMBL/GenBank/DDBJ databases">
        <title>Genome evolution of avian class.</title>
        <authorList>
            <person name="Zhang G."/>
            <person name="Li C."/>
        </authorList>
    </citation>
    <scope>NUCLEOTIDE SEQUENCE [LARGE SCALE GENOMIC DNA]</scope>
    <source>
        <strain evidence="4">BGI_N332</strain>
    </source>
</reference>
<sequence length="957" mass="107907">SCRVEVFAVRDQGCCESLGSFATLGPVLRMAHSHAGDYLVTIEERSKATFLRAYVNWRCMSAGSSRVCVRMVGHKMEESYSETLKEQMSIVEMPLSDPPLCISCCPVTGDLLVGCKNKLVIFCLKYLFINQNLTVLDFERSLILHVDNLIPAHIAITTELDVLILELELIQQSAGRTEPPAHGGSTAEKPVDGNEGPSALQLELDEFIICPKPVELLGEDSKLCEIPITLESTELPTEDTKRFQVRYLLFRRFTPDQSPFGFCEEMKLHSVQLLPVYQAGSSVTADEETENKRELLSLFCFFSLPHVGYLYSVGKSVELISTYQYSEKSEQAVLTPQFLHVITSENLQCFTVRCSAAAARDEDPYIDTTMKACPPVALDVCTLRMQLFIGPRAICHFKNHIILLTKADMEDITERRKPTRKMLSRKADGNKSRATSESEPGWNLYIINTVSTIQLYREMVDYSRTYENVKTESCIHLLSEAHLLVRAALMDPSFLKPDEKEELVRAFRESCAFLGDCYSRFDTRDYHLALPYYRMSGLSMTEVLKRLVSEGDETQTYERGFIFYLTHSLNEDLNEELSKESANKVLQIFYHADPVQLPHILCSSCMRNACPLTAVKYLQKVEKMMPSVVLTLTKAFMALKIGDLAMYEHEMDSHKETILACGFIGQPKLLRQHKAGMVVPTEFAVHLKETQPDLLVAATVALHENSKIELEEADTFFKVLCSNGENAVPQLLVDFWEALLVVCSREEILQELLLRVTSQYVWRISRQQLPETKPLKTTEDLINSCNHFGLIFPWVTSIMSGGSPSDKDYHEDISKLQSLLCSQSVDMASALPVLEPLTAAGNVGLAVRALCHTRLGRCGEAIEQLLERCPQAAVVYAQHELKDDRQAVWWNKLLPELCKRTRLTGNSCPVLISSLRETLSVVAMNLELRDFLSLLPEDGNAAFFLPHLLHCSQRKLL</sequence>
<organism evidence="4 5">
    <name type="scientific">Mesitornis unicolor</name>
    <name type="common">brown roatelo</name>
    <dbReference type="NCBI Taxonomy" id="54374"/>
    <lineage>
        <taxon>Eukaryota</taxon>
        <taxon>Metazoa</taxon>
        <taxon>Chordata</taxon>
        <taxon>Craniata</taxon>
        <taxon>Vertebrata</taxon>
        <taxon>Euteleostomi</taxon>
        <taxon>Archelosauria</taxon>
        <taxon>Archosauria</taxon>
        <taxon>Dinosauria</taxon>
        <taxon>Saurischia</taxon>
        <taxon>Theropoda</taxon>
        <taxon>Coelurosauria</taxon>
        <taxon>Aves</taxon>
        <taxon>Neognathae</taxon>
        <taxon>Neoaves</taxon>
        <taxon>Columbimorphae</taxon>
        <taxon>Mesitornithiformes</taxon>
        <taxon>Mesitornithidae</taxon>
        <taxon>Mesitornis</taxon>
    </lineage>
</organism>
<feature type="region of interest" description="Disordered" evidence="1">
    <location>
        <begin position="175"/>
        <end position="195"/>
    </location>
</feature>
<dbReference type="Proteomes" id="UP000053369">
    <property type="component" value="Unassembled WGS sequence"/>
</dbReference>
<feature type="domain" description="BLOC-2 complex member HPS3 C-terminal" evidence="3">
    <location>
        <begin position="454"/>
        <end position="955"/>
    </location>
</feature>
<evidence type="ECO:0000256" key="1">
    <source>
        <dbReference type="SAM" id="MobiDB-lite"/>
    </source>
</evidence>
<dbReference type="AlphaFoldDB" id="A0A091RXM1"/>
<evidence type="ECO:0000259" key="3">
    <source>
        <dbReference type="Pfam" id="PF14763"/>
    </source>
</evidence>
<dbReference type="InterPro" id="IPR029438">
    <property type="entry name" value="HPS3_C"/>
</dbReference>
<dbReference type="GO" id="GO:0031084">
    <property type="term" value="C:BLOC-2 complex"/>
    <property type="evidence" value="ECO:0007669"/>
    <property type="project" value="TreeGrafter"/>
</dbReference>